<evidence type="ECO:0000313" key="9">
    <source>
        <dbReference type="EMBL" id="QIA63203.1"/>
    </source>
</evidence>
<organism evidence="9 10">
    <name type="scientific">Vibrio astriarenae</name>
    <dbReference type="NCBI Taxonomy" id="1481923"/>
    <lineage>
        <taxon>Bacteria</taxon>
        <taxon>Pseudomonadati</taxon>
        <taxon>Pseudomonadota</taxon>
        <taxon>Gammaproteobacteria</taxon>
        <taxon>Vibrionales</taxon>
        <taxon>Vibrionaceae</taxon>
        <taxon>Vibrio</taxon>
    </lineage>
</organism>
<dbReference type="Pfam" id="PF02696">
    <property type="entry name" value="SelO"/>
    <property type="match status" value="1"/>
</dbReference>
<feature type="binding site" evidence="8">
    <location>
        <position position="90"/>
    </location>
    <ligand>
        <name>ATP</name>
        <dbReference type="ChEBI" id="CHEBI:30616"/>
    </ligand>
</feature>
<sequence length="488" mass="55478">MNCPLKLSHRYLDFPSPFYALVKPQPLVHSRWVAWNSELARNFGLSKKAPQNEVQAFLFGEVTDEEHPSLAMKYAGHQFGSYNPELGDGRGLLLGELTNTAGIKHDLHLKGAGLTPYSRMGDGRAVLRSTIREYLGSEAMAGLGIPTTRALGMFTSDTVVYREKSEYGAMLLRTSESHIRFGHFEHFFYQQQHDHLKLLADQCIDWYWPELKAEAQPYVAMFRRVVEATVEMIASWQAVGFTHGVMNTDNMSILGQTFDYGPYGFMDGFEQNFIPNHSDYNGRYSFKMQPSIAYWNLTALGYALSPLIESALIEQELQRYKPLLSKAYSGKMRHKLGLRTTQGDDSQLFDDLFNLLNANKTDYTRFMRELSNLDGNDPSEIVDLVIDRDGAEKWLDRYLARCHQEVDASGNPISSQERCQAMRSVNPKYVLRNYLAQIAIDKAEQGDYSEIDSLMTVLNNPFEEHPSLEHYAALPPHWASDIEISCSS</sequence>
<dbReference type="EC" id="2.7.7.108" evidence="8"/>
<dbReference type="EMBL" id="CP047475">
    <property type="protein sequence ID" value="QIA63203.1"/>
    <property type="molecule type" value="Genomic_DNA"/>
</dbReference>
<evidence type="ECO:0000256" key="5">
    <source>
        <dbReference type="ARBA" id="ARBA00022741"/>
    </source>
</evidence>
<evidence type="ECO:0000256" key="8">
    <source>
        <dbReference type="HAMAP-Rule" id="MF_00692"/>
    </source>
</evidence>
<gene>
    <name evidence="8" type="primary">ydiU</name>
    <name evidence="8" type="synonym">selO</name>
    <name evidence="9" type="ORF">GT360_06595</name>
</gene>
<feature type="binding site" evidence="8">
    <location>
        <position position="110"/>
    </location>
    <ligand>
        <name>ATP</name>
        <dbReference type="ChEBI" id="CHEBI:30616"/>
    </ligand>
</feature>
<comment type="catalytic activity">
    <reaction evidence="8">
        <text>L-histidyl-[protein] + UTP = N(tele)-(5'-uridylyl)-L-histidyl-[protein] + diphosphate</text>
        <dbReference type="Rhea" id="RHEA:83891"/>
        <dbReference type="Rhea" id="RHEA-COMP:9745"/>
        <dbReference type="Rhea" id="RHEA-COMP:20239"/>
        <dbReference type="ChEBI" id="CHEBI:29979"/>
        <dbReference type="ChEBI" id="CHEBI:33019"/>
        <dbReference type="ChEBI" id="CHEBI:46398"/>
        <dbReference type="ChEBI" id="CHEBI:233474"/>
    </reaction>
</comment>
<feature type="active site" description="Proton acceptor" evidence="8">
    <location>
        <position position="249"/>
    </location>
</feature>
<keyword evidence="3 8" id="KW-0548">Nucleotidyltransferase</keyword>
<dbReference type="PANTHER" id="PTHR32057">
    <property type="entry name" value="PROTEIN ADENYLYLTRANSFERASE SELO, MITOCHONDRIAL"/>
    <property type="match status" value="1"/>
</dbReference>
<feature type="binding site" evidence="8">
    <location>
        <position position="180"/>
    </location>
    <ligand>
        <name>ATP</name>
        <dbReference type="ChEBI" id="CHEBI:30616"/>
    </ligand>
</feature>
<dbReference type="InterPro" id="IPR003846">
    <property type="entry name" value="SelO"/>
</dbReference>
<dbReference type="EC" id="2.7.7.-" evidence="8"/>
<evidence type="ECO:0000256" key="1">
    <source>
        <dbReference type="ARBA" id="ARBA00009747"/>
    </source>
</evidence>
<comment type="catalytic activity">
    <reaction evidence="8">
        <text>L-tyrosyl-[protein] + ATP = O-(5'-adenylyl)-L-tyrosyl-[protein] + diphosphate</text>
        <dbReference type="Rhea" id="RHEA:54288"/>
        <dbReference type="Rhea" id="RHEA-COMP:10136"/>
        <dbReference type="Rhea" id="RHEA-COMP:13846"/>
        <dbReference type="ChEBI" id="CHEBI:30616"/>
        <dbReference type="ChEBI" id="CHEBI:33019"/>
        <dbReference type="ChEBI" id="CHEBI:46858"/>
        <dbReference type="ChEBI" id="CHEBI:83624"/>
        <dbReference type="EC" id="2.7.7.108"/>
    </reaction>
</comment>
<comment type="catalytic activity">
    <reaction evidence="8">
        <text>L-seryl-[protein] + ATP = 3-O-(5'-adenylyl)-L-seryl-[protein] + diphosphate</text>
        <dbReference type="Rhea" id="RHEA:58120"/>
        <dbReference type="Rhea" id="RHEA-COMP:9863"/>
        <dbReference type="Rhea" id="RHEA-COMP:15073"/>
        <dbReference type="ChEBI" id="CHEBI:29999"/>
        <dbReference type="ChEBI" id="CHEBI:30616"/>
        <dbReference type="ChEBI" id="CHEBI:33019"/>
        <dbReference type="ChEBI" id="CHEBI:142516"/>
        <dbReference type="EC" id="2.7.7.108"/>
    </reaction>
</comment>
<evidence type="ECO:0000256" key="6">
    <source>
        <dbReference type="ARBA" id="ARBA00022840"/>
    </source>
</evidence>
<feature type="binding site" evidence="8">
    <location>
        <position position="123"/>
    </location>
    <ligand>
        <name>ATP</name>
        <dbReference type="ChEBI" id="CHEBI:30616"/>
    </ligand>
</feature>
<feature type="binding site" evidence="8">
    <location>
        <position position="173"/>
    </location>
    <ligand>
        <name>ATP</name>
        <dbReference type="ChEBI" id="CHEBI:30616"/>
    </ligand>
</feature>
<feature type="binding site" evidence="8">
    <location>
        <position position="259"/>
    </location>
    <ligand>
        <name>ATP</name>
        <dbReference type="ChEBI" id="CHEBI:30616"/>
    </ligand>
</feature>
<protein>
    <recommendedName>
        <fullName evidence="8">Protein nucleotidyltransferase YdiU</fullName>
        <ecNumber evidence="8">2.7.7.-</ecNumber>
    </recommendedName>
    <alternativeName>
        <fullName evidence="8">Protein adenylyltransferase YdiU</fullName>
        <ecNumber evidence="8">2.7.7.108</ecNumber>
    </alternativeName>
    <alternativeName>
        <fullName evidence="8">Protein uridylyltransferase YdiU</fullName>
        <ecNumber evidence="8">2.7.7.-</ecNumber>
    </alternativeName>
</protein>
<dbReference type="KEGG" id="vas:GT360_06595"/>
<comment type="function">
    <text evidence="8">Nucleotidyltransferase involved in the post-translational modification of proteins. It can catalyze the addition of adenosine monophosphate (AMP) or uridine monophosphate (UMP) to a protein, resulting in modifications known as AMPylation and UMPylation.</text>
</comment>
<proteinExistence type="inferred from homology"/>
<dbReference type="GO" id="GO:0000287">
    <property type="term" value="F:magnesium ion binding"/>
    <property type="evidence" value="ECO:0007669"/>
    <property type="project" value="UniProtKB-UniRule"/>
</dbReference>
<reference evidence="9 10" key="1">
    <citation type="submission" date="2020-01" db="EMBL/GenBank/DDBJ databases">
        <title>Whole genome and functional gene identification of agarase of Vibrio HN897.</title>
        <authorList>
            <person name="Liu Y."/>
            <person name="Zhao Z."/>
        </authorList>
    </citation>
    <scope>NUCLEOTIDE SEQUENCE [LARGE SCALE GENOMIC DNA]</scope>
    <source>
        <strain evidence="9 10">HN897</strain>
    </source>
</reference>
<dbReference type="HAMAP" id="MF_00692">
    <property type="entry name" value="SelO"/>
    <property type="match status" value="1"/>
</dbReference>
<keyword evidence="4 8" id="KW-0479">Metal-binding</keyword>
<dbReference type="Proteomes" id="UP000464262">
    <property type="component" value="Chromosome 1"/>
</dbReference>
<comment type="catalytic activity">
    <reaction evidence="8">
        <text>L-tyrosyl-[protein] + UTP = O-(5'-uridylyl)-L-tyrosyl-[protein] + diphosphate</text>
        <dbReference type="Rhea" id="RHEA:83887"/>
        <dbReference type="Rhea" id="RHEA-COMP:10136"/>
        <dbReference type="Rhea" id="RHEA-COMP:20238"/>
        <dbReference type="ChEBI" id="CHEBI:33019"/>
        <dbReference type="ChEBI" id="CHEBI:46398"/>
        <dbReference type="ChEBI" id="CHEBI:46858"/>
        <dbReference type="ChEBI" id="CHEBI:90602"/>
    </reaction>
</comment>
<dbReference type="PANTHER" id="PTHR32057:SF14">
    <property type="entry name" value="PROTEIN ADENYLYLTRANSFERASE SELO, MITOCHONDRIAL"/>
    <property type="match status" value="1"/>
</dbReference>
<keyword evidence="2 8" id="KW-0808">Transferase</keyword>
<comment type="catalytic activity">
    <reaction evidence="8">
        <text>L-threonyl-[protein] + ATP = 3-O-(5'-adenylyl)-L-threonyl-[protein] + diphosphate</text>
        <dbReference type="Rhea" id="RHEA:54292"/>
        <dbReference type="Rhea" id="RHEA-COMP:11060"/>
        <dbReference type="Rhea" id="RHEA-COMP:13847"/>
        <dbReference type="ChEBI" id="CHEBI:30013"/>
        <dbReference type="ChEBI" id="CHEBI:30616"/>
        <dbReference type="ChEBI" id="CHEBI:33019"/>
        <dbReference type="ChEBI" id="CHEBI:138113"/>
        <dbReference type="EC" id="2.7.7.108"/>
    </reaction>
</comment>
<comment type="similarity">
    <text evidence="1 8">Belongs to the SELO family.</text>
</comment>
<comment type="cofactor">
    <cofactor evidence="8">
        <name>Mg(2+)</name>
        <dbReference type="ChEBI" id="CHEBI:18420"/>
    </cofactor>
    <cofactor evidence="8">
        <name>Mn(2+)</name>
        <dbReference type="ChEBI" id="CHEBI:29035"/>
    </cofactor>
</comment>
<evidence type="ECO:0000256" key="7">
    <source>
        <dbReference type="ARBA" id="ARBA00022842"/>
    </source>
</evidence>
<accession>A0A7Z2T2Z0</accession>
<evidence type="ECO:0000256" key="4">
    <source>
        <dbReference type="ARBA" id="ARBA00022723"/>
    </source>
</evidence>
<evidence type="ECO:0000256" key="3">
    <source>
        <dbReference type="ARBA" id="ARBA00022695"/>
    </source>
</evidence>
<dbReference type="GO" id="GO:0030145">
    <property type="term" value="F:manganese ion binding"/>
    <property type="evidence" value="ECO:0007669"/>
    <property type="project" value="UniProtKB-UniRule"/>
</dbReference>
<feature type="binding site" evidence="8">
    <location>
        <position position="122"/>
    </location>
    <ligand>
        <name>ATP</name>
        <dbReference type="ChEBI" id="CHEBI:30616"/>
    </ligand>
</feature>
<keyword evidence="7 8" id="KW-0460">Magnesium</keyword>
<name>A0A7Z2T2Z0_9VIBR</name>
<keyword evidence="6 8" id="KW-0067">ATP-binding</keyword>
<feature type="binding site" evidence="8">
    <location>
        <position position="87"/>
    </location>
    <ligand>
        <name>ATP</name>
        <dbReference type="ChEBI" id="CHEBI:30616"/>
    </ligand>
</feature>
<evidence type="ECO:0000313" key="10">
    <source>
        <dbReference type="Proteomes" id="UP000464262"/>
    </source>
</evidence>
<dbReference type="NCBIfam" id="NF000658">
    <property type="entry name" value="PRK00029.1"/>
    <property type="match status" value="1"/>
</dbReference>
<dbReference type="RefSeq" id="WP_164648107.1">
    <property type="nucleotide sequence ID" value="NZ_CP047475.1"/>
</dbReference>
<keyword evidence="10" id="KW-1185">Reference proteome</keyword>
<keyword evidence="5 8" id="KW-0547">Nucleotide-binding</keyword>
<keyword evidence="8" id="KW-0464">Manganese</keyword>
<feature type="binding site" evidence="8">
    <location>
        <position position="89"/>
    </location>
    <ligand>
        <name>ATP</name>
        <dbReference type="ChEBI" id="CHEBI:30616"/>
    </ligand>
</feature>
<feature type="binding site" evidence="8">
    <location>
        <position position="259"/>
    </location>
    <ligand>
        <name>Mg(2+)</name>
        <dbReference type="ChEBI" id="CHEBI:18420"/>
    </ligand>
</feature>
<evidence type="ECO:0000256" key="2">
    <source>
        <dbReference type="ARBA" id="ARBA00022679"/>
    </source>
</evidence>
<dbReference type="GO" id="GO:0070733">
    <property type="term" value="F:AMPylase activity"/>
    <property type="evidence" value="ECO:0007669"/>
    <property type="project" value="UniProtKB-EC"/>
</dbReference>
<dbReference type="AlphaFoldDB" id="A0A7Z2T2Z0"/>
<comment type="catalytic activity">
    <reaction evidence="8">
        <text>L-seryl-[protein] + UTP = O-(5'-uridylyl)-L-seryl-[protein] + diphosphate</text>
        <dbReference type="Rhea" id="RHEA:64604"/>
        <dbReference type="Rhea" id="RHEA-COMP:9863"/>
        <dbReference type="Rhea" id="RHEA-COMP:16635"/>
        <dbReference type="ChEBI" id="CHEBI:29999"/>
        <dbReference type="ChEBI" id="CHEBI:33019"/>
        <dbReference type="ChEBI" id="CHEBI:46398"/>
        <dbReference type="ChEBI" id="CHEBI:156051"/>
    </reaction>
</comment>
<dbReference type="GO" id="GO:0005524">
    <property type="term" value="F:ATP binding"/>
    <property type="evidence" value="ECO:0007669"/>
    <property type="project" value="UniProtKB-UniRule"/>
</dbReference>
<feature type="binding site" evidence="8">
    <location>
        <position position="250"/>
    </location>
    <ligand>
        <name>Mg(2+)</name>
        <dbReference type="ChEBI" id="CHEBI:18420"/>
    </ligand>
</feature>